<protein>
    <submittedName>
        <fullName evidence="1">Uncharacterized protein</fullName>
    </submittedName>
</protein>
<evidence type="ECO:0000313" key="2">
    <source>
        <dbReference type="Proteomes" id="UP000219369"/>
    </source>
</evidence>
<name>A0A2H3TMY9_FUSOX</name>
<proteinExistence type="predicted"/>
<organism evidence="1 2">
    <name type="scientific">Fusarium oxysporum</name>
    <name type="common">Fusarium vascular wilt</name>
    <dbReference type="NCBI Taxonomy" id="5507"/>
    <lineage>
        <taxon>Eukaryota</taxon>
        <taxon>Fungi</taxon>
        <taxon>Dikarya</taxon>
        <taxon>Ascomycota</taxon>
        <taxon>Pezizomycotina</taxon>
        <taxon>Sordariomycetes</taxon>
        <taxon>Hypocreomycetidae</taxon>
        <taxon>Hypocreales</taxon>
        <taxon>Nectriaceae</taxon>
        <taxon>Fusarium</taxon>
        <taxon>Fusarium oxysporum species complex</taxon>
    </lineage>
</organism>
<accession>A0A2H3TMY9</accession>
<reference evidence="2" key="1">
    <citation type="submission" date="2016-09" db="EMBL/GenBank/DDBJ databases">
        <authorList>
            <person name="Guldener U."/>
        </authorList>
    </citation>
    <scope>NUCLEOTIDE SEQUENCE [LARGE SCALE GENOMIC DNA]</scope>
    <source>
        <strain evidence="2">V64-1</strain>
    </source>
</reference>
<sequence length="62" mass="7274">MAQAAKLPARHIRLSGCQQDAYTNRVETPFKELKEVRDLNRITKAREQLMQVNIFHALHWNS</sequence>
<dbReference type="Proteomes" id="UP000219369">
    <property type="component" value="Unassembled WGS sequence"/>
</dbReference>
<dbReference type="EMBL" id="FMJY01000006">
    <property type="protein sequence ID" value="SCO86130.1"/>
    <property type="molecule type" value="Genomic_DNA"/>
</dbReference>
<gene>
    <name evidence="1" type="ORF">FRV6_10257</name>
</gene>
<evidence type="ECO:0000313" key="1">
    <source>
        <dbReference type="EMBL" id="SCO86130.1"/>
    </source>
</evidence>
<dbReference type="AlphaFoldDB" id="A0A2H3TMY9"/>